<evidence type="ECO:0000256" key="13">
    <source>
        <dbReference type="ARBA" id="ARBA00023157"/>
    </source>
</evidence>
<gene>
    <name evidence="23" type="primary">PER60</name>
    <name evidence="23" type="ORF">A4A49_29298</name>
</gene>
<feature type="disulfide bond" evidence="20">
    <location>
        <begin position="34"/>
        <end position="113"/>
    </location>
</feature>
<feature type="binding site" evidence="17">
    <location>
        <position position="160"/>
    </location>
    <ligand>
        <name>substrate</name>
    </ligand>
</feature>
<evidence type="ECO:0000256" key="20">
    <source>
        <dbReference type="PIRSR" id="PIRSR600823-5"/>
    </source>
</evidence>
<feature type="binding site" evidence="18">
    <location>
        <position position="245"/>
    </location>
    <ligand>
        <name>Ca(2+)</name>
        <dbReference type="ChEBI" id="CHEBI:29108"/>
        <label>2</label>
    </ligand>
</feature>
<dbReference type="InterPro" id="IPR010255">
    <property type="entry name" value="Haem_peroxidase_sf"/>
</dbReference>
<dbReference type="PANTHER" id="PTHR31517">
    <property type="match status" value="1"/>
</dbReference>
<dbReference type="EMBL" id="MJEQ01000392">
    <property type="protein sequence ID" value="OIT36786.1"/>
    <property type="molecule type" value="Genomic_DNA"/>
</dbReference>
<keyword evidence="24" id="KW-1185">Reference proteome</keyword>
<dbReference type="SMR" id="A0A314L5A3"/>
<evidence type="ECO:0000256" key="3">
    <source>
        <dbReference type="ARBA" id="ARBA00006873"/>
    </source>
</evidence>
<dbReference type="EC" id="1.11.1.7" evidence="4 21"/>
<feature type="disulfide bond" evidence="20">
    <location>
        <begin position="70"/>
        <end position="75"/>
    </location>
</feature>
<feature type="disulfide bond" evidence="20">
    <location>
        <begin position="197"/>
        <end position="229"/>
    </location>
</feature>
<dbReference type="PROSITE" id="PS00436">
    <property type="entry name" value="PEROXIDASE_2"/>
    <property type="match status" value="1"/>
</dbReference>
<dbReference type="GeneID" id="109241644"/>
<dbReference type="AlphaFoldDB" id="A0A314L5A3"/>
<dbReference type="InterPro" id="IPR019794">
    <property type="entry name" value="Peroxidases_AS"/>
</dbReference>
<keyword evidence="5 21" id="KW-0964">Secreted</keyword>
<keyword evidence="9 21" id="KW-0732">Signal</keyword>
<dbReference type="GO" id="GO:0005576">
    <property type="term" value="C:extracellular region"/>
    <property type="evidence" value="ECO:0007669"/>
    <property type="project" value="UniProtKB-SubCell"/>
</dbReference>
<evidence type="ECO:0000256" key="4">
    <source>
        <dbReference type="ARBA" id="ARBA00012313"/>
    </source>
</evidence>
<feature type="disulfide bond" evidence="20">
    <location>
        <begin position="120"/>
        <end position="317"/>
    </location>
</feature>
<dbReference type="Pfam" id="PF00141">
    <property type="entry name" value="peroxidase"/>
    <property type="match status" value="1"/>
</dbReference>
<comment type="cofactor">
    <cofactor evidence="18 21">
        <name>heme b</name>
        <dbReference type="ChEBI" id="CHEBI:60344"/>
    </cofactor>
    <text evidence="18 21">Binds 1 heme b (iron(II)-protoporphyrin IX) group per subunit.</text>
</comment>
<keyword evidence="10 18" id="KW-0106">Calcium</keyword>
<evidence type="ECO:0000256" key="18">
    <source>
        <dbReference type="PIRSR" id="PIRSR600823-3"/>
    </source>
</evidence>
<dbReference type="InterPro" id="IPR002016">
    <property type="entry name" value="Haem_peroxidase"/>
</dbReference>
<dbReference type="GO" id="GO:0020037">
    <property type="term" value="F:heme binding"/>
    <property type="evidence" value="ECO:0007669"/>
    <property type="project" value="UniProtKB-UniRule"/>
</dbReference>
<dbReference type="KEGG" id="nau:109241644"/>
<keyword evidence="7 21" id="KW-0349">Heme</keyword>
<comment type="function">
    <text evidence="2">Removal of H(2)O(2), oxidation of toxic reductants, biosynthesis and degradation of lignin, suberization, auxin catabolism, response to environmental stresses such as wounding, pathogen attack and oxidative stress. These functions might be dependent on each isozyme/isoform in each plant tissue.</text>
</comment>
<feature type="signal peptide" evidence="21">
    <location>
        <begin position="1"/>
        <end position="22"/>
    </location>
</feature>
<dbReference type="Gene3D" id="1.10.420.10">
    <property type="entry name" value="Peroxidase, domain 2"/>
    <property type="match status" value="1"/>
</dbReference>
<reference evidence="23" key="1">
    <citation type="submission" date="2016-11" db="EMBL/GenBank/DDBJ databases">
        <title>The genome of Nicotiana attenuata.</title>
        <authorList>
            <person name="Xu S."/>
            <person name="Brockmoeller T."/>
            <person name="Gaquerel E."/>
            <person name="Navarro A."/>
            <person name="Kuhl H."/>
            <person name="Gase K."/>
            <person name="Ling Z."/>
            <person name="Zhou W."/>
            <person name="Kreitzer C."/>
            <person name="Stanke M."/>
            <person name="Tang H."/>
            <person name="Lyons E."/>
            <person name="Pandey P."/>
            <person name="Pandey S.P."/>
            <person name="Timmermann B."/>
            <person name="Baldwin I.T."/>
        </authorList>
    </citation>
    <scope>NUCLEOTIDE SEQUENCE [LARGE SCALE GENOMIC DNA]</scope>
    <source>
        <strain evidence="23">UT</strain>
    </source>
</reference>
<dbReference type="PANTHER" id="PTHR31517:SF59">
    <property type="entry name" value="PEROXIDASE"/>
    <property type="match status" value="1"/>
</dbReference>
<evidence type="ECO:0000313" key="23">
    <source>
        <dbReference type="EMBL" id="OIT36786.1"/>
    </source>
</evidence>
<sequence>MSKTIALIFVLFLGLFSGNCYGQLRVGFYKGIKCGQKDVEGVVREVVKSWHFTKDKTIAAALLRMQFHDCFVNGCDASILLDGNNSEKKAGANKSVRGYELIDAIKQALETECQGAEVSCADIISLATRDAVLLSGGKWYNVETGRRDGSDSLASNVNLPSPSISVSDSIKVFASKGLNATDMVYLLGGHTVGTAHCSNFQDRLYNYKKTGGPDPAMNKLMLSSLRMKCPKSSNFDNSVPLDMGTPSVVDNSFYQQIKLGNGVLEIDQQIALDPLTNKTVDDIVKGPDFYTKFGEAMVKLGKVEVLTGTQGEVRKSCRAVNNNNNNNKPFILF</sequence>
<dbReference type="GO" id="GO:0006979">
    <property type="term" value="P:response to oxidative stress"/>
    <property type="evidence" value="ECO:0007669"/>
    <property type="project" value="UniProtKB-UniRule"/>
</dbReference>
<keyword evidence="6 21" id="KW-0575">Peroxidase</keyword>
<evidence type="ECO:0000256" key="21">
    <source>
        <dbReference type="RuleBase" id="RU362060"/>
    </source>
</evidence>
<feature type="binding site" evidence="18">
    <location>
        <position position="87"/>
    </location>
    <ligand>
        <name>Ca(2+)</name>
        <dbReference type="ChEBI" id="CHEBI:29108"/>
        <label>1</label>
    </ligand>
</feature>
<dbReference type="OrthoDB" id="1278854at2759"/>
<feature type="site" description="Transition state stabilizer" evidence="19">
    <location>
        <position position="64"/>
    </location>
</feature>
<dbReference type="InterPro" id="IPR019793">
    <property type="entry name" value="Peroxidases_heam-ligand_BS"/>
</dbReference>
<dbReference type="PROSITE" id="PS50873">
    <property type="entry name" value="PEROXIDASE_4"/>
    <property type="match status" value="1"/>
</dbReference>
<dbReference type="PRINTS" id="PR00458">
    <property type="entry name" value="PEROXIDASE"/>
</dbReference>
<dbReference type="GO" id="GO:0046872">
    <property type="term" value="F:metal ion binding"/>
    <property type="evidence" value="ECO:0007669"/>
    <property type="project" value="UniProtKB-UniRule"/>
</dbReference>
<comment type="similarity">
    <text evidence="21">Belongs to the peroxidase family. Classical plant (class III) peroxidase subfamily.</text>
</comment>
<keyword evidence="8 18" id="KW-0479">Metal-binding</keyword>
<comment type="similarity">
    <text evidence="3">Belongs to the peroxidase family. Ascorbate peroxidase subfamily.</text>
</comment>
<feature type="binding site" evidence="18">
    <location>
        <position position="69"/>
    </location>
    <ligand>
        <name>Ca(2+)</name>
        <dbReference type="ChEBI" id="CHEBI:29108"/>
        <label>1</label>
    </ligand>
</feature>
<evidence type="ECO:0000256" key="5">
    <source>
        <dbReference type="ARBA" id="ARBA00022525"/>
    </source>
</evidence>
<dbReference type="Proteomes" id="UP000187609">
    <property type="component" value="Unassembled WGS sequence"/>
</dbReference>
<protein>
    <recommendedName>
        <fullName evidence="4 21">Peroxidase</fullName>
        <ecNumber evidence="4 21">1.11.1.7</ecNumber>
    </recommendedName>
</protein>
<dbReference type="InterPro" id="IPR033905">
    <property type="entry name" value="Secretory_peroxidase"/>
</dbReference>
<evidence type="ECO:0000256" key="15">
    <source>
        <dbReference type="ARBA" id="ARBA00023324"/>
    </source>
</evidence>
<comment type="catalytic activity">
    <reaction evidence="1 21">
        <text>2 a phenolic donor + H2O2 = 2 a phenolic radical donor + 2 H2O</text>
        <dbReference type="Rhea" id="RHEA:56136"/>
        <dbReference type="ChEBI" id="CHEBI:15377"/>
        <dbReference type="ChEBI" id="CHEBI:16240"/>
        <dbReference type="ChEBI" id="CHEBI:139520"/>
        <dbReference type="ChEBI" id="CHEBI:139521"/>
        <dbReference type="EC" id="1.11.1.7"/>
    </reaction>
</comment>
<keyword evidence="14" id="KW-0325">Glycoprotein</keyword>
<proteinExistence type="inferred from homology"/>
<evidence type="ECO:0000256" key="9">
    <source>
        <dbReference type="ARBA" id="ARBA00022729"/>
    </source>
</evidence>
<keyword evidence="13 20" id="KW-1015">Disulfide bond</keyword>
<evidence type="ECO:0000256" key="12">
    <source>
        <dbReference type="ARBA" id="ARBA00023004"/>
    </source>
</evidence>
<accession>A0A314L5A3</accession>
<dbReference type="Gramene" id="OIT36786">
    <property type="protein sequence ID" value="OIT36786"/>
    <property type="gene ID" value="A4A49_29298"/>
</dbReference>
<feature type="binding site" evidence="18">
    <location>
        <position position="72"/>
    </location>
    <ligand>
        <name>Ca(2+)</name>
        <dbReference type="ChEBI" id="CHEBI:29108"/>
        <label>1</label>
    </ligand>
</feature>
<name>A0A314L5A3_NICAT</name>
<feature type="binding site" evidence="18">
    <location>
        <position position="76"/>
    </location>
    <ligand>
        <name>Ca(2+)</name>
        <dbReference type="ChEBI" id="CHEBI:29108"/>
        <label>1</label>
    </ligand>
</feature>
<feature type="domain" description="Plant heme peroxidase family profile" evidence="22">
    <location>
        <begin position="23"/>
        <end position="321"/>
    </location>
</feature>
<evidence type="ECO:0000256" key="16">
    <source>
        <dbReference type="PIRSR" id="PIRSR600823-1"/>
    </source>
</evidence>
<evidence type="ECO:0000256" key="7">
    <source>
        <dbReference type="ARBA" id="ARBA00022617"/>
    </source>
</evidence>
<feature type="binding site" evidence="18">
    <location>
        <position position="74"/>
    </location>
    <ligand>
        <name>Ca(2+)</name>
        <dbReference type="ChEBI" id="CHEBI:29108"/>
        <label>1</label>
    </ligand>
</feature>
<evidence type="ECO:0000256" key="8">
    <source>
        <dbReference type="ARBA" id="ARBA00022723"/>
    </source>
</evidence>
<dbReference type="InterPro" id="IPR000823">
    <property type="entry name" value="Peroxidase_pln"/>
</dbReference>
<comment type="subcellular location">
    <subcellularLocation>
        <location evidence="21">Secreted</location>
    </subcellularLocation>
</comment>
<comment type="cofactor">
    <cofactor evidence="18 21">
        <name>Ca(2+)</name>
        <dbReference type="ChEBI" id="CHEBI:29108"/>
    </cofactor>
    <text evidence="18 21">Binds 2 calcium ions per subunit.</text>
</comment>
<feature type="binding site" evidence="18">
    <location>
        <position position="242"/>
    </location>
    <ligand>
        <name>Ca(2+)</name>
        <dbReference type="ChEBI" id="CHEBI:29108"/>
        <label>2</label>
    </ligand>
</feature>
<keyword evidence="12 18" id="KW-0408">Iron</keyword>
<feature type="binding site" evidence="18">
    <location>
        <position position="250"/>
    </location>
    <ligand>
        <name>Ca(2+)</name>
        <dbReference type="ChEBI" id="CHEBI:29108"/>
        <label>2</label>
    </ligand>
</feature>
<dbReference type="CDD" id="cd00693">
    <property type="entry name" value="secretory_peroxidase"/>
    <property type="match status" value="1"/>
</dbReference>
<feature type="binding site" description="axial binding residue" evidence="18">
    <location>
        <position position="190"/>
    </location>
    <ligand>
        <name>heme b</name>
        <dbReference type="ChEBI" id="CHEBI:60344"/>
    </ligand>
    <ligandPart>
        <name>Fe</name>
        <dbReference type="ChEBI" id="CHEBI:18248"/>
    </ligandPart>
</feature>
<evidence type="ECO:0000313" key="24">
    <source>
        <dbReference type="Proteomes" id="UP000187609"/>
    </source>
</evidence>
<evidence type="ECO:0000256" key="10">
    <source>
        <dbReference type="ARBA" id="ARBA00022837"/>
    </source>
</evidence>
<feature type="chain" id="PRO_5016191002" description="Peroxidase" evidence="21">
    <location>
        <begin position="23"/>
        <end position="333"/>
    </location>
</feature>
<dbReference type="PROSITE" id="PS00435">
    <property type="entry name" value="PEROXIDASE_1"/>
    <property type="match status" value="1"/>
</dbReference>
<dbReference type="Gene3D" id="1.10.520.10">
    <property type="match status" value="1"/>
</dbReference>
<keyword evidence="11 21" id="KW-0560">Oxidoreductase</keyword>
<dbReference type="PRINTS" id="PR00461">
    <property type="entry name" value="PLPEROXIDASE"/>
</dbReference>
<keyword evidence="15 21" id="KW-0376">Hydrogen peroxide</keyword>
<evidence type="ECO:0000256" key="14">
    <source>
        <dbReference type="ARBA" id="ARBA00023180"/>
    </source>
</evidence>
<evidence type="ECO:0000259" key="22">
    <source>
        <dbReference type="PROSITE" id="PS50873"/>
    </source>
</evidence>
<evidence type="ECO:0000256" key="11">
    <source>
        <dbReference type="ARBA" id="ARBA00023002"/>
    </source>
</evidence>
<comment type="caution">
    <text evidence="23">The sequence shown here is derived from an EMBL/GenBank/DDBJ whole genome shotgun (WGS) entry which is preliminary data.</text>
</comment>
<evidence type="ECO:0000256" key="19">
    <source>
        <dbReference type="PIRSR" id="PIRSR600823-4"/>
    </source>
</evidence>
<evidence type="ECO:0000256" key="6">
    <source>
        <dbReference type="ARBA" id="ARBA00022559"/>
    </source>
</evidence>
<feature type="binding site" evidence="18">
    <location>
        <position position="78"/>
    </location>
    <ligand>
        <name>Ca(2+)</name>
        <dbReference type="ChEBI" id="CHEBI:29108"/>
        <label>1</label>
    </ligand>
</feature>
<feature type="binding site" evidence="18">
    <location>
        <position position="191"/>
    </location>
    <ligand>
        <name>Ca(2+)</name>
        <dbReference type="ChEBI" id="CHEBI:29108"/>
        <label>2</label>
    </ligand>
</feature>
<dbReference type="GO" id="GO:0140825">
    <property type="term" value="F:lactoperoxidase activity"/>
    <property type="evidence" value="ECO:0007669"/>
    <property type="project" value="UniProtKB-EC"/>
</dbReference>
<evidence type="ECO:0000256" key="2">
    <source>
        <dbReference type="ARBA" id="ARBA00002322"/>
    </source>
</evidence>
<evidence type="ECO:0000256" key="17">
    <source>
        <dbReference type="PIRSR" id="PIRSR600823-2"/>
    </source>
</evidence>
<evidence type="ECO:0000256" key="1">
    <source>
        <dbReference type="ARBA" id="ARBA00000189"/>
    </source>
</evidence>
<feature type="active site" description="Proton acceptor" evidence="16">
    <location>
        <position position="68"/>
    </location>
</feature>
<dbReference type="FunFam" id="1.10.420.10:FF:000007">
    <property type="entry name" value="Peroxidase"/>
    <property type="match status" value="1"/>
</dbReference>
<organism evidence="23 24">
    <name type="scientific">Nicotiana attenuata</name>
    <name type="common">Coyote tobacco</name>
    <dbReference type="NCBI Taxonomy" id="49451"/>
    <lineage>
        <taxon>Eukaryota</taxon>
        <taxon>Viridiplantae</taxon>
        <taxon>Streptophyta</taxon>
        <taxon>Embryophyta</taxon>
        <taxon>Tracheophyta</taxon>
        <taxon>Spermatophyta</taxon>
        <taxon>Magnoliopsida</taxon>
        <taxon>eudicotyledons</taxon>
        <taxon>Gunneridae</taxon>
        <taxon>Pentapetalae</taxon>
        <taxon>asterids</taxon>
        <taxon>lamiids</taxon>
        <taxon>Solanales</taxon>
        <taxon>Solanaceae</taxon>
        <taxon>Nicotianoideae</taxon>
        <taxon>Nicotianeae</taxon>
        <taxon>Nicotiana</taxon>
    </lineage>
</organism>
<dbReference type="SUPFAM" id="SSF48113">
    <property type="entry name" value="Heme-dependent peroxidases"/>
    <property type="match status" value="1"/>
</dbReference>
<dbReference type="GO" id="GO:0042744">
    <property type="term" value="P:hydrogen peroxide catabolic process"/>
    <property type="evidence" value="ECO:0007669"/>
    <property type="project" value="UniProtKB-KW"/>
</dbReference>
<dbReference type="STRING" id="49451.A0A314L5A3"/>